<name>A0A4U7B437_9PEZI</name>
<dbReference type="Proteomes" id="UP000308133">
    <property type="component" value="Unassembled WGS sequence"/>
</dbReference>
<organism evidence="3 4">
    <name type="scientific">Elsinoe australis</name>
    <dbReference type="NCBI Taxonomy" id="40998"/>
    <lineage>
        <taxon>Eukaryota</taxon>
        <taxon>Fungi</taxon>
        <taxon>Dikarya</taxon>
        <taxon>Ascomycota</taxon>
        <taxon>Pezizomycotina</taxon>
        <taxon>Dothideomycetes</taxon>
        <taxon>Dothideomycetidae</taxon>
        <taxon>Myriangiales</taxon>
        <taxon>Elsinoaceae</taxon>
        <taxon>Elsinoe</taxon>
    </lineage>
</organism>
<feature type="compositionally biased region" description="Polar residues" evidence="2">
    <location>
        <begin position="134"/>
        <end position="151"/>
    </location>
</feature>
<evidence type="ECO:0000313" key="4">
    <source>
        <dbReference type="Proteomes" id="UP000308133"/>
    </source>
</evidence>
<sequence>MANNEVASSTQDTACDKLKRQVDKIVEEWSQLIREIDDTNLTGWNTDIKFAQLKAKKAAHERKTQQARKKIAKLEKMLEKASTVKDKEKEWVDMPNVGGVDLNGGHQGSDSSDEDEEEFSDEDEGVQGVRVKQSGVSASFNDTSTGVTEID</sequence>
<evidence type="ECO:0000313" key="3">
    <source>
        <dbReference type="EMBL" id="TKX22107.1"/>
    </source>
</evidence>
<gene>
    <name evidence="3" type="ORF">C1H76_5740</name>
</gene>
<accession>A0A4U7B437</accession>
<keyword evidence="1" id="KW-0175">Coiled coil</keyword>
<dbReference type="AlphaFoldDB" id="A0A4U7B437"/>
<feature type="coiled-coil region" evidence="1">
    <location>
        <begin position="15"/>
        <end position="84"/>
    </location>
</feature>
<proteinExistence type="predicted"/>
<feature type="compositionally biased region" description="Acidic residues" evidence="2">
    <location>
        <begin position="111"/>
        <end position="125"/>
    </location>
</feature>
<reference evidence="3 4" key="1">
    <citation type="submission" date="2018-02" db="EMBL/GenBank/DDBJ databases">
        <title>Draft genome sequences of Elsinoe sp., causing black scab on jojoba.</title>
        <authorList>
            <person name="Stodart B."/>
            <person name="Jeffress S."/>
            <person name="Ash G."/>
            <person name="Arun Chinnappa K."/>
        </authorList>
    </citation>
    <scope>NUCLEOTIDE SEQUENCE [LARGE SCALE GENOMIC DNA]</scope>
    <source>
        <strain evidence="3 4">Hillstone_2</strain>
    </source>
</reference>
<protein>
    <submittedName>
        <fullName evidence="3">Uncharacterized protein</fullName>
    </submittedName>
</protein>
<evidence type="ECO:0000256" key="2">
    <source>
        <dbReference type="SAM" id="MobiDB-lite"/>
    </source>
</evidence>
<evidence type="ECO:0000256" key="1">
    <source>
        <dbReference type="SAM" id="Coils"/>
    </source>
</evidence>
<feature type="region of interest" description="Disordered" evidence="2">
    <location>
        <begin position="84"/>
        <end position="151"/>
    </location>
</feature>
<comment type="caution">
    <text evidence="3">The sequence shown here is derived from an EMBL/GenBank/DDBJ whole genome shotgun (WGS) entry which is preliminary data.</text>
</comment>
<dbReference type="EMBL" id="PTQR01000074">
    <property type="protein sequence ID" value="TKX22107.1"/>
    <property type="molecule type" value="Genomic_DNA"/>
</dbReference>